<organism evidence="2 3">
    <name type="scientific">Hyaloperonospora arabidopsidis (strain Emoy2)</name>
    <name type="common">Downy mildew agent</name>
    <name type="synonym">Peronospora arabidopsidis</name>
    <dbReference type="NCBI Taxonomy" id="559515"/>
    <lineage>
        <taxon>Eukaryota</taxon>
        <taxon>Sar</taxon>
        <taxon>Stramenopiles</taxon>
        <taxon>Oomycota</taxon>
        <taxon>Peronosporomycetes</taxon>
        <taxon>Peronosporales</taxon>
        <taxon>Peronosporaceae</taxon>
        <taxon>Hyaloperonospora</taxon>
    </lineage>
</organism>
<dbReference type="EMBL" id="JH598420">
    <property type="status" value="NOT_ANNOTATED_CDS"/>
    <property type="molecule type" value="Genomic_DNA"/>
</dbReference>
<dbReference type="InParanoid" id="M4BMH2"/>
<proteinExistence type="predicted"/>
<feature type="compositionally biased region" description="Polar residues" evidence="1">
    <location>
        <begin position="28"/>
        <end position="40"/>
    </location>
</feature>
<dbReference type="VEuPathDB" id="FungiDB:HpaG807609"/>
<feature type="compositionally biased region" description="Basic and acidic residues" evidence="1">
    <location>
        <begin position="8"/>
        <end position="26"/>
    </location>
</feature>
<protein>
    <submittedName>
        <fullName evidence="2">Uncharacterized protein</fullName>
    </submittedName>
</protein>
<dbReference type="Proteomes" id="UP000011713">
    <property type="component" value="Unassembled WGS sequence"/>
</dbReference>
<keyword evidence="3" id="KW-1185">Reference proteome</keyword>
<feature type="region of interest" description="Disordered" evidence="1">
    <location>
        <begin position="1"/>
        <end position="46"/>
    </location>
</feature>
<accession>M4BMH2</accession>
<reference evidence="2" key="2">
    <citation type="submission" date="2015-06" db="UniProtKB">
        <authorList>
            <consortium name="EnsemblProtists"/>
        </authorList>
    </citation>
    <scope>IDENTIFICATION</scope>
    <source>
        <strain evidence="2">Emoy2</strain>
    </source>
</reference>
<reference evidence="3" key="1">
    <citation type="journal article" date="2010" name="Science">
        <title>Signatures of adaptation to obligate biotrophy in the Hyaloperonospora arabidopsidis genome.</title>
        <authorList>
            <person name="Baxter L."/>
            <person name="Tripathy S."/>
            <person name="Ishaque N."/>
            <person name="Boot N."/>
            <person name="Cabral A."/>
            <person name="Kemen E."/>
            <person name="Thines M."/>
            <person name="Ah-Fong A."/>
            <person name="Anderson R."/>
            <person name="Badejoko W."/>
            <person name="Bittner-Eddy P."/>
            <person name="Boore J.L."/>
            <person name="Chibucos M.C."/>
            <person name="Coates M."/>
            <person name="Dehal P."/>
            <person name="Delehaunty K."/>
            <person name="Dong S."/>
            <person name="Downton P."/>
            <person name="Dumas B."/>
            <person name="Fabro G."/>
            <person name="Fronick C."/>
            <person name="Fuerstenberg S.I."/>
            <person name="Fulton L."/>
            <person name="Gaulin E."/>
            <person name="Govers F."/>
            <person name="Hughes L."/>
            <person name="Humphray S."/>
            <person name="Jiang R.H."/>
            <person name="Judelson H."/>
            <person name="Kamoun S."/>
            <person name="Kyung K."/>
            <person name="Meijer H."/>
            <person name="Minx P."/>
            <person name="Morris P."/>
            <person name="Nelson J."/>
            <person name="Phuntumart V."/>
            <person name="Qutob D."/>
            <person name="Rehmany A."/>
            <person name="Rougon-Cardoso A."/>
            <person name="Ryden P."/>
            <person name="Torto-Alalibo T."/>
            <person name="Studholme D."/>
            <person name="Wang Y."/>
            <person name="Win J."/>
            <person name="Wood J."/>
            <person name="Clifton S.W."/>
            <person name="Rogers J."/>
            <person name="Van den Ackerveken G."/>
            <person name="Jones J.D."/>
            <person name="McDowell J.M."/>
            <person name="Beynon J."/>
            <person name="Tyler B.M."/>
        </authorList>
    </citation>
    <scope>NUCLEOTIDE SEQUENCE [LARGE SCALE GENOMIC DNA]</scope>
    <source>
        <strain evidence="3">Emoy2</strain>
    </source>
</reference>
<name>M4BMH2_HYAAE</name>
<dbReference type="HOGENOM" id="CLU_2872430_0_0_1"/>
<evidence type="ECO:0000313" key="2">
    <source>
        <dbReference type="EnsemblProtists" id="HpaP807609"/>
    </source>
</evidence>
<dbReference type="EnsemblProtists" id="HpaT807609">
    <property type="protein sequence ID" value="HpaP807609"/>
    <property type="gene ID" value="HpaG807609"/>
</dbReference>
<evidence type="ECO:0000256" key="1">
    <source>
        <dbReference type="SAM" id="MobiDB-lite"/>
    </source>
</evidence>
<sequence>MANWSWDGDAHGDEKNKVTNNDEHKYASATTNKMTPATVKTRSEYHVRRSPNMASTVLLFMSPS</sequence>
<evidence type="ECO:0000313" key="3">
    <source>
        <dbReference type="Proteomes" id="UP000011713"/>
    </source>
</evidence>
<dbReference type="AlphaFoldDB" id="M4BMH2"/>